<accession>A0ABP0NQ70</accession>
<feature type="region of interest" description="Disordered" evidence="1">
    <location>
        <begin position="44"/>
        <end position="63"/>
    </location>
</feature>
<gene>
    <name evidence="2" type="ORF">SCF082_LOCUS33226</name>
</gene>
<comment type="caution">
    <text evidence="2">The sequence shown here is derived from an EMBL/GenBank/DDBJ whole genome shotgun (WGS) entry which is preliminary data.</text>
</comment>
<sequence>MVKQKKSPERNEDEELQVGDTVEIFGLQGAKDLNGQIGRIISFVEETQRPDSRRDEDRRDDHRAIRAYMTGSMGCSDEMSKYTLRMAKC</sequence>
<protein>
    <submittedName>
        <fullName evidence="2">Uncharacterized protein</fullName>
    </submittedName>
</protein>
<proteinExistence type="predicted"/>
<organism evidence="2 3">
    <name type="scientific">Durusdinium trenchii</name>
    <dbReference type="NCBI Taxonomy" id="1381693"/>
    <lineage>
        <taxon>Eukaryota</taxon>
        <taxon>Sar</taxon>
        <taxon>Alveolata</taxon>
        <taxon>Dinophyceae</taxon>
        <taxon>Suessiales</taxon>
        <taxon>Symbiodiniaceae</taxon>
        <taxon>Durusdinium</taxon>
    </lineage>
</organism>
<name>A0ABP0NQ70_9DINO</name>
<dbReference type="EMBL" id="CAXAMM010029369">
    <property type="protein sequence ID" value="CAK9064595.1"/>
    <property type="molecule type" value="Genomic_DNA"/>
</dbReference>
<evidence type="ECO:0000313" key="2">
    <source>
        <dbReference type="EMBL" id="CAK9064595.1"/>
    </source>
</evidence>
<feature type="compositionally biased region" description="Basic and acidic residues" evidence="1">
    <location>
        <begin position="46"/>
        <end position="63"/>
    </location>
</feature>
<dbReference type="Proteomes" id="UP001642464">
    <property type="component" value="Unassembled WGS sequence"/>
</dbReference>
<evidence type="ECO:0000256" key="1">
    <source>
        <dbReference type="SAM" id="MobiDB-lite"/>
    </source>
</evidence>
<evidence type="ECO:0000313" key="3">
    <source>
        <dbReference type="Proteomes" id="UP001642464"/>
    </source>
</evidence>
<keyword evidence="3" id="KW-1185">Reference proteome</keyword>
<reference evidence="2 3" key="1">
    <citation type="submission" date="2024-02" db="EMBL/GenBank/DDBJ databases">
        <authorList>
            <person name="Chen Y."/>
            <person name="Shah S."/>
            <person name="Dougan E. K."/>
            <person name="Thang M."/>
            <person name="Chan C."/>
        </authorList>
    </citation>
    <scope>NUCLEOTIDE SEQUENCE [LARGE SCALE GENOMIC DNA]</scope>
</reference>